<dbReference type="RefSeq" id="WP_098192339.1">
    <property type="nucleotide sequence ID" value="NZ_CP023777.1"/>
</dbReference>
<dbReference type="InterPro" id="IPR036291">
    <property type="entry name" value="NAD(P)-bd_dom_sf"/>
</dbReference>
<dbReference type="Gene3D" id="3.40.50.720">
    <property type="entry name" value="NAD(P)-binding Rossmann-like Domain"/>
    <property type="match status" value="1"/>
</dbReference>
<gene>
    <name evidence="4" type="ORF">COR50_01545</name>
</gene>
<reference evidence="4 5" key="1">
    <citation type="submission" date="2017-10" db="EMBL/GenBank/DDBJ databases">
        <title>Paenichitinophaga pekingensis gen. nov., sp. nov., isolated from activated sludge.</title>
        <authorList>
            <person name="Jin D."/>
            <person name="Kong X."/>
            <person name="Deng Y."/>
            <person name="Bai Z."/>
        </authorList>
    </citation>
    <scope>NUCLEOTIDE SEQUENCE [LARGE SCALE GENOMIC DNA]</scope>
    <source>
        <strain evidence="4 5">13</strain>
    </source>
</reference>
<evidence type="ECO:0000259" key="3">
    <source>
        <dbReference type="Pfam" id="PF08338"/>
    </source>
</evidence>
<sequence length="314" mass="35393">MKNKKIVIAGGSGFIGHALCDEWGKHNQIIVLSRQKNYKHPLAETVYWDGQTLGIWQQQLEDCDLLVNLAGKSVNCRYTPANKKAIFDSRTDAVTVLGAAIQACQNPPKVFINAASATIYAHSLNQPMTESQHEIKNDFSVQVCKKWEACFTSLQLPGTRKVILRIAVTFGRQGGVFGYYLNLVKCGLGGKQGNGEQMFSWVHARDVARMMEWVYETPTCQGVYNCAAPYPERNRDMMKTLRAVFGHKFGFPLPTWTLKIGAFIIGTETELLLKSRYVLPKRAMQEGFKFQFPAARAAFENIKQSLPRSKYHLF</sequence>
<dbReference type="PANTHER" id="PTHR11092:SF0">
    <property type="entry name" value="EPIMERASE FAMILY PROTEIN SDR39U1"/>
    <property type="match status" value="1"/>
</dbReference>
<dbReference type="InterPro" id="IPR013549">
    <property type="entry name" value="DUF1731"/>
</dbReference>
<name>A0A291QPL9_9BACT</name>
<dbReference type="InterPro" id="IPR010099">
    <property type="entry name" value="SDR39U1"/>
</dbReference>
<evidence type="ECO:0000259" key="2">
    <source>
        <dbReference type="Pfam" id="PF01370"/>
    </source>
</evidence>
<accession>A0A291QPL9</accession>
<dbReference type="NCBIfam" id="TIGR01777">
    <property type="entry name" value="yfcH"/>
    <property type="match status" value="1"/>
</dbReference>
<dbReference type="SUPFAM" id="SSF51735">
    <property type="entry name" value="NAD(P)-binding Rossmann-fold domains"/>
    <property type="match status" value="1"/>
</dbReference>
<feature type="domain" description="NAD-dependent epimerase/dehydratase" evidence="2">
    <location>
        <begin position="6"/>
        <end position="226"/>
    </location>
</feature>
<dbReference type="Proteomes" id="UP000220133">
    <property type="component" value="Chromosome"/>
</dbReference>
<evidence type="ECO:0000256" key="1">
    <source>
        <dbReference type="ARBA" id="ARBA00009353"/>
    </source>
</evidence>
<dbReference type="EMBL" id="CP023777">
    <property type="protein sequence ID" value="ATL45949.1"/>
    <property type="molecule type" value="Genomic_DNA"/>
</dbReference>
<dbReference type="InterPro" id="IPR001509">
    <property type="entry name" value="Epimerase_deHydtase"/>
</dbReference>
<dbReference type="OrthoDB" id="9801773at2"/>
<comment type="similarity">
    <text evidence="1">Belongs to the NAD(P)-dependent epimerase/dehydratase family. SDR39U1 subfamily.</text>
</comment>
<keyword evidence="5" id="KW-1185">Reference proteome</keyword>
<dbReference type="AlphaFoldDB" id="A0A291QPL9"/>
<dbReference type="Pfam" id="PF01370">
    <property type="entry name" value="Epimerase"/>
    <property type="match status" value="1"/>
</dbReference>
<organism evidence="4 5">
    <name type="scientific">Chitinophaga caeni</name>
    <dbReference type="NCBI Taxonomy" id="2029983"/>
    <lineage>
        <taxon>Bacteria</taxon>
        <taxon>Pseudomonadati</taxon>
        <taxon>Bacteroidota</taxon>
        <taxon>Chitinophagia</taxon>
        <taxon>Chitinophagales</taxon>
        <taxon>Chitinophagaceae</taxon>
        <taxon>Chitinophaga</taxon>
    </lineage>
</organism>
<proteinExistence type="inferred from homology"/>
<dbReference type="KEGG" id="cbae:COR50_01545"/>
<feature type="domain" description="DUF1731" evidence="3">
    <location>
        <begin position="254"/>
        <end position="302"/>
    </location>
</feature>
<dbReference type="PANTHER" id="PTHR11092">
    <property type="entry name" value="SUGAR NUCLEOTIDE EPIMERASE RELATED"/>
    <property type="match status" value="1"/>
</dbReference>
<protein>
    <submittedName>
        <fullName evidence="4">TIGR01777 family protein</fullName>
    </submittedName>
</protein>
<evidence type="ECO:0000313" key="5">
    <source>
        <dbReference type="Proteomes" id="UP000220133"/>
    </source>
</evidence>
<evidence type="ECO:0000313" key="4">
    <source>
        <dbReference type="EMBL" id="ATL45949.1"/>
    </source>
</evidence>
<dbReference type="Pfam" id="PF08338">
    <property type="entry name" value="DUF1731"/>
    <property type="match status" value="1"/>
</dbReference>